<gene>
    <name evidence="1" type="ORF">SI8410_17020701</name>
</gene>
<organism evidence="1 2">
    <name type="scientific">Spirodela intermedia</name>
    <name type="common">Intermediate duckweed</name>
    <dbReference type="NCBI Taxonomy" id="51605"/>
    <lineage>
        <taxon>Eukaryota</taxon>
        <taxon>Viridiplantae</taxon>
        <taxon>Streptophyta</taxon>
        <taxon>Embryophyta</taxon>
        <taxon>Tracheophyta</taxon>
        <taxon>Spermatophyta</taxon>
        <taxon>Magnoliopsida</taxon>
        <taxon>Liliopsida</taxon>
        <taxon>Araceae</taxon>
        <taxon>Lemnoideae</taxon>
        <taxon>Spirodela</taxon>
    </lineage>
</organism>
<dbReference type="PANTHER" id="PTHR48221:SF2">
    <property type="entry name" value="ACYL-COA SYNTHETASE FAMILY PROTEIN"/>
    <property type="match status" value="1"/>
</dbReference>
<name>A0A7I8LJ03_SPIIN</name>
<reference evidence="1" key="1">
    <citation type="submission" date="2020-02" db="EMBL/GenBank/DDBJ databases">
        <authorList>
            <person name="Scholz U."/>
            <person name="Mascher M."/>
            <person name="Fiebig A."/>
        </authorList>
    </citation>
    <scope>NUCLEOTIDE SEQUENCE</scope>
</reference>
<keyword evidence="2" id="KW-1185">Reference proteome</keyword>
<dbReference type="Proteomes" id="UP000663760">
    <property type="component" value="Chromosome 17"/>
</dbReference>
<sequence length="662" mass="73345">MGGLAEVTRLFGELAVAIRRPIDGGENEEVAGTVASSLVDFLRPSPEAASGTRVLDAALSLMCYRASEVYGSTVDTVIKTLVSVLSSSVSCNVLRRGEADKRGVEILRVGSSICLADTEKLIRACIDVLGSLKGHVLYRPLFCGVLKVAVSASDYQSLFPISSAYYERCEIPRVSRSSVILEMQSQIPEETSEMSDEIPLRLLLWYLDPSLLKDEISNLLKEVIHRPFLCLKDEFHERMTWRILIMCLVTSPTAFTLIRDLLHKWFLMTGLASVNDLQIALVSSLLDALSRPMWWGFSTELALKLPFLHAYFPTCHTQLLAALTEPTSCDGLLNLVKLIEPHPAPPSQKIHVATPHLPRIDCNSTWAMLMSFPSWFDFAAALIFRGEKLIGNEMTLQQAASRYLAFVLSPLKEEGFDLCCHVLGEVSRSWAATSSSGFWSLPSSDLRAHEKSGSVGRKKLRKRKAAGGEGTGAEIWLWKFHERYEEFCNGAAAGQSQSEVRTMEIVDPRSSPLFRRLPLGILTSHSGLLDEGEFALLVNYAATGELLPVKTRSTSGEWPLRGAALVFSLFDHIEEISTALFDQEGETTAFVHLMRSKTSGYLLMCVRELLQSRSRPEDGGGEGEIMLKDLSVRLARWREQGGEEAFEGYAAFGDILDDINRI</sequence>
<protein>
    <submittedName>
        <fullName evidence="1">Uncharacterized protein</fullName>
    </submittedName>
</protein>
<accession>A0A7I8LJ03</accession>
<evidence type="ECO:0000313" key="2">
    <source>
        <dbReference type="Proteomes" id="UP000663760"/>
    </source>
</evidence>
<proteinExistence type="predicted"/>
<dbReference type="PANTHER" id="PTHR48221">
    <property type="entry name" value="ACYL-COA SYNTHETASE FAMILY PROTEIN"/>
    <property type="match status" value="1"/>
</dbReference>
<evidence type="ECO:0000313" key="1">
    <source>
        <dbReference type="EMBL" id="CAA7410023.1"/>
    </source>
</evidence>
<dbReference type="AlphaFoldDB" id="A0A7I8LJ03"/>
<dbReference type="OrthoDB" id="1917939at2759"/>
<dbReference type="EMBL" id="LR746280">
    <property type="protein sequence ID" value="CAA7410023.1"/>
    <property type="molecule type" value="Genomic_DNA"/>
</dbReference>